<dbReference type="Gene3D" id="1.20.1050.10">
    <property type="match status" value="1"/>
</dbReference>
<dbReference type="GO" id="GO:0004364">
    <property type="term" value="F:glutathione transferase activity"/>
    <property type="evidence" value="ECO:0007669"/>
    <property type="project" value="UniProtKB-EC"/>
</dbReference>
<evidence type="ECO:0000256" key="4">
    <source>
        <dbReference type="ARBA" id="ARBA00038317"/>
    </source>
</evidence>
<name>A0AAV1IYW1_9NEOP</name>
<dbReference type="FunFam" id="1.20.1050.10:FF:000030">
    <property type="entry name" value="Glutathione S-transferase S1"/>
    <property type="match status" value="1"/>
</dbReference>
<evidence type="ECO:0000259" key="6">
    <source>
        <dbReference type="PROSITE" id="PS50404"/>
    </source>
</evidence>
<sequence>MAKKYLCFDLNALAEPTKYMLHYAGQQFEDVQYELKKWPIQSVKDWLPYGQFPLYEEGGKTLNQSFAIARYIASQTNLLPTDAWEQAELDAVVGNLYDFWSKIPPFIREKDLAKREIIKREILESHVNFYFSRLEKELLKNGGHFAKKLSWADFVLLGLVEGVRIFIGVEIQKPYPNVNKLVDELRELPGVKEYLAKRTHLSFL</sequence>
<evidence type="ECO:0000256" key="1">
    <source>
        <dbReference type="ARBA" id="ARBA00011738"/>
    </source>
</evidence>
<feature type="domain" description="GST C-terminal" evidence="7">
    <location>
        <begin position="82"/>
        <end position="203"/>
    </location>
</feature>
<keyword evidence="9" id="KW-1185">Reference proteome</keyword>
<organism evidence="8 9">
    <name type="scientific">Leptosia nina</name>
    <dbReference type="NCBI Taxonomy" id="320188"/>
    <lineage>
        <taxon>Eukaryota</taxon>
        <taxon>Metazoa</taxon>
        <taxon>Ecdysozoa</taxon>
        <taxon>Arthropoda</taxon>
        <taxon>Hexapoda</taxon>
        <taxon>Insecta</taxon>
        <taxon>Pterygota</taxon>
        <taxon>Neoptera</taxon>
        <taxon>Endopterygota</taxon>
        <taxon>Lepidoptera</taxon>
        <taxon>Glossata</taxon>
        <taxon>Ditrysia</taxon>
        <taxon>Papilionoidea</taxon>
        <taxon>Pieridae</taxon>
        <taxon>Pierinae</taxon>
        <taxon>Leptosia</taxon>
    </lineage>
</organism>
<dbReference type="InterPro" id="IPR036282">
    <property type="entry name" value="Glutathione-S-Trfase_C_sf"/>
</dbReference>
<comment type="catalytic activity">
    <reaction evidence="5">
        <text>RX + glutathione = an S-substituted glutathione + a halide anion + H(+)</text>
        <dbReference type="Rhea" id="RHEA:16437"/>
        <dbReference type="ChEBI" id="CHEBI:15378"/>
        <dbReference type="ChEBI" id="CHEBI:16042"/>
        <dbReference type="ChEBI" id="CHEBI:17792"/>
        <dbReference type="ChEBI" id="CHEBI:57925"/>
        <dbReference type="ChEBI" id="CHEBI:90779"/>
        <dbReference type="EC" id="2.5.1.18"/>
    </reaction>
</comment>
<dbReference type="CDD" id="cd03192">
    <property type="entry name" value="GST_C_Sigma_like"/>
    <property type="match status" value="1"/>
</dbReference>
<dbReference type="SUPFAM" id="SSF47616">
    <property type="entry name" value="GST C-terminal domain-like"/>
    <property type="match status" value="1"/>
</dbReference>
<comment type="similarity">
    <text evidence="4">Belongs to the GST superfamily. Sigma family.</text>
</comment>
<evidence type="ECO:0000256" key="2">
    <source>
        <dbReference type="ARBA" id="ARBA00012452"/>
    </source>
</evidence>
<protein>
    <recommendedName>
        <fullName evidence="2">glutathione transferase</fullName>
        <ecNumber evidence="2">2.5.1.18</ecNumber>
    </recommendedName>
</protein>
<dbReference type="SFLD" id="SFLDS00019">
    <property type="entry name" value="Glutathione_Transferase_(cytos"/>
    <property type="match status" value="1"/>
</dbReference>
<dbReference type="InterPro" id="IPR036249">
    <property type="entry name" value="Thioredoxin-like_sf"/>
</dbReference>
<dbReference type="InterPro" id="IPR040079">
    <property type="entry name" value="Glutathione_S-Trfase"/>
</dbReference>
<dbReference type="InterPro" id="IPR050213">
    <property type="entry name" value="GST_superfamily"/>
</dbReference>
<dbReference type="Pfam" id="PF02798">
    <property type="entry name" value="GST_N"/>
    <property type="match status" value="1"/>
</dbReference>
<proteinExistence type="inferred from homology"/>
<dbReference type="EC" id="2.5.1.18" evidence="2"/>
<reference evidence="8 9" key="1">
    <citation type="submission" date="2023-11" db="EMBL/GenBank/DDBJ databases">
        <authorList>
            <person name="Okamura Y."/>
        </authorList>
    </citation>
    <scope>NUCLEOTIDE SEQUENCE [LARGE SCALE GENOMIC DNA]</scope>
</reference>
<accession>A0AAV1IYW1</accession>
<dbReference type="Proteomes" id="UP001497472">
    <property type="component" value="Unassembled WGS sequence"/>
</dbReference>
<comment type="subunit">
    <text evidence="1">Homodimer.</text>
</comment>
<dbReference type="InterPro" id="IPR004045">
    <property type="entry name" value="Glutathione_S-Trfase_N"/>
</dbReference>
<dbReference type="PANTHER" id="PTHR11571">
    <property type="entry name" value="GLUTATHIONE S-TRANSFERASE"/>
    <property type="match status" value="1"/>
</dbReference>
<dbReference type="Gene3D" id="3.40.30.10">
    <property type="entry name" value="Glutaredoxin"/>
    <property type="match status" value="1"/>
</dbReference>
<dbReference type="CDD" id="cd03039">
    <property type="entry name" value="GST_N_Sigma_like"/>
    <property type="match status" value="1"/>
</dbReference>
<evidence type="ECO:0000259" key="7">
    <source>
        <dbReference type="PROSITE" id="PS50405"/>
    </source>
</evidence>
<dbReference type="InterPro" id="IPR004046">
    <property type="entry name" value="GST_C"/>
</dbReference>
<dbReference type="PANTHER" id="PTHR11571:SF224">
    <property type="entry name" value="HEMATOPOIETIC PROSTAGLANDIN D SYNTHASE"/>
    <property type="match status" value="1"/>
</dbReference>
<evidence type="ECO:0000256" key="5">
    <source>
        <dbReference type="ARBA" id="ARBA00047960"/>
    </source>
</evidence>
<dbReference type="PROSITE" id="PS50404">
    <property type="entry name" value="GST_NTER"/>
    <property type="match status" value="1"/>
</dbReference>
<keyword evidence="3" id="KW-0808">Transferase</keyword>
<dbReference type="PROSITE" id="PS50405">
    <property type="entry name" value="GST_CTER"/>
    <property type="match status" value="1"/>
</dbReference>
<feature type="domain" description="GST N-terminal" evidence="6">
    <location>
        <begin position="1"/>
        <end position="80"/>
    </location>
</feature>
<dbReference type="Pfam" id="PF14497">
    <property type="entry name" value="GST_C_3"/>
    <property type="match status" value="1"/>
</dbReference>
<comment type="caution">
    <text evidence="8">The sequence shown here is derived from an EMBL/GenBank/DDBJ whole genome shotgun (WGS) entry which is preliminary data.</text>
</comment>
<dbReference type="InterPro" id="IPR010987">
    <property type="entry name" value="Glutathione-S-Trfase_C-like"/>
</dbReference>
<dbReference type="EMBL" id="CAVLEF010000002">
    <property type="protein sequence ID" value="CAK1541324.1"/>
    <property type="molecule type" value="Genomic_DNA"/>
</dbReference>
<evidence type="ECO:0000256" key="3">
    <source>
        <dbReference type="ARBA" id="ARBA00022679"/>
    </source>
</evidence>
<evidence type="ECO:0000313" key="9">
    <source>
        <dbReference type="Proteomes" id="UP001497472"/>
    </source>
</evidence>
<evidence type="ECO:0000313" key="8">
    <source>
        <dbReference type="EMBL" id="CAK1541324.1"/>
    </source>
</evidence>
<dbReference type="GO" id="GO:0006749">
    <property type="term" value="P:glutathione metabolic process"/>
    <property type="evidence" value="ECO:0007669"/>
    <property type="project" value="TreeGrafter"/>
</dbReference>
<dbReference type="AlphaFoldDB" id="A0AAV1IYW1"/>
<gene>
    <name evidence="8" type="ORF">LNINA_LOCUS1317</name>
</gene>
<dbReference type="SUPFAM" id="SSF52833">
    <property type="entry name" value="Thioredoxin-like"/>
    <property type="match status" value="1"/>
</dbReference>